<dbReference type="SUPFAM" id="SSF53756">
    <property type="entry name" value="UDP-Glycosyltransferase/glycogen phosphorylase"/>
    <property type="match status" value="1"/>
</dbReference>
<dbReference type="KEGG" id="mprt:ET475_11875"/>
<dbReference type="OrthoDB" id="5028260at2"/>
<dbReference type="Proteomes" id="UP000293995">
    <property type="component" value="Chromosome"/>
</dbReference>
<reference evidence="2 3" key="1">
    <citation type="submission" date="2019-01" db="EMBL/GenBank/DDBJ databases">
        <title>Genome sequencing of strain DFW100M-13.</title>
        <authorList>
            <person name="Heo J."/>
            <person name="Kim S.-J."/>
            <person name="Kim J.-S."/>
            <person name="Hong S.-B."/>
            <person name="Kwon S.-W."/>
        </authorList>
    </citation>
    <scope>NUCLEOTIDE SEQUENCE [LARGE SCALE GENOMIC DNA]</scope>
    <source>
        <strain evidence="2 3">DFW100M-13</strain>
    </source>
</reference>
<dbReference type="EMBL" id="CP035494">
    <property type="protein sequence ID" value="QAY60617.1"/>
    <property type="molecule type" value="Genomic_DNA"/>
</dbReference>
<keyword evidence="2" id="KW-0808">Transferase</keyword>
<dbReference type="GO" id="GO:0016740">
    <property type="term" value="F:transferase activity"/>
    <property type="evidence" value="ECO:0007669"/>
    <property type="project" value="UniProtKB-KW"/>
</dbReference>
<dbReference type="PANTHER" id="PTHR43685:SF2">
    <property type="entry name" value="GLYCOSYLTRANSFERASE 2-LIKE DOMAIN-CONTAINING PROTEIN"/>
    <property type="match status" value="1"/>
</dbReference>
<evidence type="ECO:0000259" key="1">
    <source>
        <dbReference type="Pfam" id="PF00535"/>
    </source>
</evidence>
<dbReference type="AlphaFoldDB" id="A0A4P6EKE7"/>
<dbReference type="PANTHER" id="PTHR43685">
    <property type="entry name" value="GLYCOSYLTRANSFERASE"/>
    <property type="match status" value="1"/>
</dbReference>
<dbReference type="InterPro" id="IPR001173">
    <property type="entry name" value="Glyco_trans_2-like"/>
</dbReference>
<sequence>MSPVPRVSIVIPTFDDQETVAAAVESCLAQTFFDVEIICVDDASTDETARILEQMAERDPRIRLIPQQQNRSAFQARRAGIVAATGEYILFVDGDDELNPHAAEISIAAAQRHDADLVGFGVEVINTESHVVGGYQTRLAPKHQDLRGPEILSNLFPVDQPAQGQLWRYLFRTQLLREVYALLPEDVVLPRVNDLPVMYLAAALASRYVSVPNRLYRYHFGRGGSGRVVDTIERAQFYAKAIDSIDSVRPAVQTIARTSIDPTSLLNNFESVRLSIIGYVCAYLLKHTRSDLQEAVLNDLHARVPPADVVVAAVRFYPECLPALKAHTTQIRLRDRPVQSVLLTTRTVTTGGVSAVLLAQARYLMQAGFRVTIVARRYGSDPGAVPPGASFVEMVGHGLPERLVEWAGICRKHDVDVIVDHQVLYSRDWPEYALVARSLGVASIGWLHNFAGRPIYDLNGLHELLKANAPLLETLVTLSPLDVAFWKLRGVQHSVYVPNPPSPMLLESASKSRPKQLSGRRVELMWWGRLDEHTKQVSQLIEVADQLRKLSVDFHLTVIGPDWADWSAARFNTIVRKRRLDGLVEAVGEMRGQQLIDAIDSADAFVSTSIIEGYQLTIAEAQVRGLPVFMYELPWLTLVQRNDGIVTAPQGDAATLALRIAAVFTSPERYTDLSRASLAAAARELSHDFGRLYEQVVTDTLPPSSLRNRHSPMPNSS</sequence>
<feature type="domain" description="Glycosyltransferase 2-like" evidence="1">
    <location>
        <begin position="8"/>
        <end position="134"/>
    </location>
</feature>
<evidence type="ECO:0000313" key="3">
    <source>
        <dbReference type="Proteomes" id="UP000293995"/>
    </source>
</evidence>
<keyword evidence="3" id="KW-1185">Reference proteome</keyword>
<dbReference type="SUPFAM" id="SSF53448">
    <property type="entry name" value="Nucleotide-diphospho-sugar transferases"/>
    <property type="match status" value="1"/>
</dbReference>
<organism evidence="2 3">
    <name type="scientific">Microbacterium protaetiae</name>
    <dbReference type="NCBI Taxonomy" id="2509458"/>
    <lineage>
        <taxon>Bacteria</taxon>
        <taxon>Bacillati</taxon>
        <taxon>Actinomycetota</taxon>
        <taxon>Actinomycetes</taxon>
        <taxon>Micrococcales</taxon>
        <taxon>Microbacteriaceae</taxon>
        <taxon>Microbacterium</taxon>
    </lineage>
</organism>
<gene>
    <name evidence="2" type="ORF">ET475_11875</name>
</gene>
<accession>A0A4P6EKE7</accession>
<dbReference type="Pfam" id="PF13692">
    <property type="entry name" value="Glyco_trans_1_4"/>
    <property type="match status" value="1"/>
</dbReference>
<proteinExistence type="predicted"/>
<dbReference type="CDD" id="cd00761">
    <property type="entry name" value="Glyco_tranf_GTA_type"/>
    <property type="match status" value="1"/>
</dbReference>
<dbReference type="Gene3D" id="3.90.550.10">
    <property type="entry name" value="Spore Coat Polysaccharide Biosynthesis Protein SpsA, Chain A"/>
    <property type="match status" value="1"/>
</dbReference>
<dbReference type="InterPro" id="IPR050834">
    <property type="entry name" value="Glycosyltransf_2"/>
</dbReference>
<evidence type="ECO:0000313" key="2">
    <source>
        <dbReference type="EMBL" id="QAY60617.1"/>
    </source>
</evidence>
<dbReference type="Gene3D" id="3.40.50.2000">
    <property type="entry name" value="Glycogen Phosphorylase B"/>
    <property type="match status" value="2"/>
</dbReference>
<dbReference type="CDD" id="cd03801">
    <property type="entry name" value="GT4_PimA-like"/>
    <property type="match status" value="1"/>
</dbReference>
<dbReference type="InterPro" id="IPR029044">
    <property type="entry name" value="Nucleotide-diphossugar_trans"/>
</dbReference>
<dbReference type="Pfam" id="PF00535">
    <property type="entry name" value="Glycos_transf_2"/>
    <property type="match status" value="1"/>
</dbReference>
<dbReference type="RefSeq" id="WP_129390385.1">
    <property type="nucleotide sequence ID" value="NZ_CP035494.1"/>
</dbReference>
<name>A0A4P6EKE7_9MICO</name>
<protein>
    <submittedName>
        <fullName evidence="2">Glycosyltransferase</fullName>
    </submittedName>
</protein>